<dbReference type="Gene3D" id="2.170.130.30">
    <property type="match status" value="1"/>
</dbReference>
<dbReference type="EMBL" id="HACG01028658">
    <property type="protein sequence ID" value="CEK75523.1"/>
    <property type="molecule type" value="Transcribed_RNA"/>
</dbReference>
<organism evidence="2">
    <name type="scientific">Arion vulgaris</name>
    <dbReference type="NCBI Taxonomy" id="1028688"/>
    <lineage>
        <taxon>Eukaryota</taxon>
        <taxon>Metazoa</taxon>
        <taxon>Spiralia</taxon>
        <taxon>Lophotrochozoa</taxon>
        <taxon>Mollusca</taxon>
        <taxon>Gastropoda</taxon>
        <taxon>Heterobranchia</taxon>
        <taxon>Euthyneura</taxon>
        <taxon>Panpulmonata</taxon>
        <taxon>Eupulmonata</taxon>
        <taxon>Stylommatophora</taxon>
        <taxon>Helicina</taxon>
        <taxon>Arionoidea</taxon>
        <taxon>Arionidae</taxon>
        <taxon>Arion</taxon>
    </lineage>
</organism>
<proteinExistence type="predicted"/>
<name>A0A0B7A418_9EUPU</name>
<accession>A0A0B7A418</accession>
<evidence type="ECO:0008006" key="3">
    <source>
        <dbReference type="Google" id="ProtNLM"/>
    </source>
</evidence>
<dbReference type="AlphaFoldDB" id="A0A0B7A418"/>
<protein>
    <recommendedName>
        <fullName evidence="3">DUF4430 domain-containing protein</fullName>
    </recommendedName>
</protein>
<dbReference type="PANTHER" id="PTHR10559">
    <property type="entry name" value="TRANSCOBALAMIN-1/GASTRIC INTRINSIC FACTOR"/>
    <property type="match status" value="1"/>
</dbReference>
<evidence type="ECO:0000256" key="1">
    <source>
        <dbReference type="SAM" id="SignalP"/>
    </source>
</evidence>
<dbReference type="InterPro" id="IPR051588">
    <property type="entry name" value="Cobalamin_Transport"/>
</dbReference>
<keyword evidence="1" id="KW-0732">Signal</keyword>
<sequence>MFSSVHFYALLLLIVVCASISTTVSKDKLPSSQCALKKLSRCGLCGKPINVTLIARNVFAHPMFEHQVTIVKQSQRPLLYFLEKAADQNGVFNFSASYHGNLGFMIKTIDKVTADGTARTYWSIRSVTNGLNALLCGVSSYIPKHNEVIMFNFTTWDSHP</sequence>
<evidence type="ECO:0000313" key="2">
    <source>
        <dbReference type="EMBL" id="CEK75523.1"/>
    </source>
</evidence>
<dbReference type="PANTHER" id="PTHR10559:SF18">
    <property type="entry name" value="TRANSCOBALAMIN II"/>
    <property type="match status" value="1"/>
</dbReference>
<feature type="chain" id="PRO_5002111062" description="DUF4430 domain-containing protein" evidence="1">
    <location>
        <begin position="26"/>
        <end position="160"/>
    </location>
</feature>
<feature type="signal peptide" evidence="1">
    <location>
        <begin position="1"/>
        <end position="25"/>
    </location>
</feature>
<gene>
    <name evidence="2" type="primary">ORF95875</name>
</gene>
<reference evidence="2" key="1">
    <citation type="submission" date="2014-12" db="EMBL/GenBank/DDBJ databases">
        <title>Insight into the proteome of Arion vulgaris.</title>
        <authorList>
            <person name="Aradska J."/>
            <person name="Bulat T."/>
            <person name="Smidak R."/>
            <person name="Sarate P."/>
            <person name="Gangsoo J."/>
            <person name="Sialana F."/>
            <person name="Bilban M."/>
            <person name="Lubec G."/>
        </authorList>
    </citation>
    <scope>NUCLEOTIDE SEQUENCE</scope>
    <source>
        <tissue evidence="2">Skin</tissue>
    </source>
</reference>